<reference evidence="1" key="1">
    <citation type="submission" date="2022-03" db="EMBL/GenBank/DDBJ databases">
        <title>Draft genome sequence of Aduncisulcus paluster, a free-living microaerophilic Fornicata.</title>
        <authorList>
            <person name="Yuyama I."/>
            <person name="Kume K."/>
            <person name="Tamura T."/>
            <person name="Inagaki Y."/>
            <person name="Hashimoto T."/>
        </authorList>
    </citation>
    <scope>NUCLEOTIDE SEQUENCE</scope>
    <source>
        <strain evidence="1">NY0171</strain>
    </source>
</reference>
<feature type="non-terminal residue" evidence="1">
    <location>
        <position position="1"/>
    </location>
</feature>
<dbReference type="EMBL" id="BQXS01005950">
    <property type="protein sequence ID" value="GKT16214.1"/>
    <property type="molecule type" value="Genomic_DNA"/>
</dbReference>
<name>A0ABQ5JVD1_9EUKA</name>
<dbReference type="Proteomes" id="UP001057375">
    <property type="component" value="Unassembled WGS sequence"/>
</dbReference>
<accession>A0ABQ5JVD1</accession>
<protein>
    <submittedName>
        <fullName evidence="1">Uncharacterized protein</fullName>
    </submittedName>
</protein>
<keyword evidence="2" id="KW-1185">Reference proteome</keyword>
<organism evidence="1 2">
    <name type="scientific">Aduncisulcus paluster</name>
    <dbReference type="NCBI Taxonomy" id="2918883"/>
    <lineage>
        <taxon>Eukaryota</taxon>
        <taxon>Metamonada</taxon>
        <taxon>Carpediemonas-like organisms</taxon>
        <taxon>Aduncisulcus</taxon>
    </lineage>
</organism>
<evidence type="ECO:0000313" key="2">
    <source>
        <dbReference type="Proteomes" id="UP001057375"/>
    </source>
</evidence>
<gene>
    <name evidence="1" type="ORF">ADUPG1_004125</name>
</gene>
<comment type="caution">
    <text evidence="1">The sequence shown here is derived from an EMBL/GenBank/DDBJ whole genome shotgun (WGS) entry which is preliminary data.</text>
</comment>
<evidence type="ECO:0000313" key="1">
    <source>
        <dbReference type="EMBL" id="GKT16214.1"/>
    </source>
</evidence>
<sequence length="95" mass="10605">PSLGCRSVWYGDECDDMYSVHIPDKVFRGKVCDAAGYGDTQCDITEFELAGLTGQLDVYNIHVSTFEGGNYFLNVDTFMWYNTDSTSLLPSIDLV</sequence>
<proteinExistence type="predicted"/>